<gene>
    <name evidence="1" type="ORF">IAB93_04155</name>
</gene>
<organism evidence="1 2">
    <name type="scientific">Candidatus Merdivivens pullistercoris</name>
    <dbReference type="NCBI Taxonomy" id="2840873"/>
    <lineage>
        <taxon>Bacteria</taxon>
        <taxon>Pseudomonadati</taxon>
        <taxon>Bacteroidota</taxon>
        <taxon>Bacteroidia</taxon>
        <taxon>Bacteroidales</taxon>
        <taxon>Muribaculaceae</taxon>
        <taxon>Muribaculaceae incertae sedis</taxon>
        <taxon>Candidatus Merdivivens</taxon>
    </lineage>
</organism>
<comment type="caution">
    <text evidence="1">The sequence shown here is derived from an EMBL/GenBank/DDBJ whole genome shotgun (WGS) entry which is preliminary data.</text>
</comment>
<dbReference type="InterPro" id="IPR023393">
    <property type="entry name" value="START-like_dom_sf"/>
</dbReference>
<name>A0A9D9I3X3_9BACT</name>
<evidence type="ECO:0000313" key="1">
    <source>
        <dbReference type="EMBL" id="MBO8465175.1"/>
    </source>
</evidence>
<dbReference type="Gene3D" id="3.30.530.20">
    <property type="match status" value="1"/>
</dbReference>
<dbReference type="EMBL" id="JADIME010000043">
    <property type="protein sequence ID" value="MBO8465175.1"/>
    <property type="molecule type" value="Genomic_DNA"/>
</dbReference>
<dbReference type="SUPFAM" id="SSF55961">
    <property type="entry name" value="Bet v1-like"/>
    <property type="match status" value="1"/>
</dbReference>
<evidence type="ECO:0000313" key="2">
    <source>
        <dbReference type="Proteomes" id="UP000823597"/>
    </source>
</evidence>
<evidence type="ECO:0008006" key="3">
    <source>
        <dbReference type="Google" id="ProtNLM"/>
    </source>
</evidence>
<dbReference type="Proteomes" id="UP000823597">
    <property type="component" value="Unassembled WGS sequence"/>
</dbReference>
<protein>
    <recommendedName>
        <fullName evidence="3">Polyketide cyclase / dehydrase and lipid transport</fullName>
    </recommendedName>
</protein>
<reference evidence="1" key="1">
    <citation type="submission" date="2020-10" db="EMBL/GenBank/DDBJ databases">
        <authorList>
            <person name="Gilroy R."/>
        </authorList>
    </citation>
    <scope>NUCLEOTIDE SEQUENCE</scope>
    <source>
        <strain evidence="1">10037</strain>
    </source>
</reference>
<sequence length="152" mass="16973">MNKHIESKHSVIQRTPYEVYMGFTDMRNFVNFLPEDKKEGIEADFDSITGTVQGIRLGVKVVSREPYSRIVFQSADISPLPFSFVLHFDEADGGAHTDFHIELDTELNAMMNMLIGHKLRDGVDKIVDALSDASKGKFPEGFNPADYGAGTM</sequence>
<proteinExistence type="predicted"/>
<accession>A0A9D9I3X3</accession>
<dbReference type="AlphaFoldDB" id="A0A9D9I3X3"/>
<reference evidence="1" key="2">
    <citation type="journal article" date="2021" name="PeerJ">
        <title>Extensive microbial diversity within the chicken gut microbiome revealed by metagenomics and culture.</title>
        <authorList>
            <person name="Gilroy R."/>
            <person name="Ravi A."/>
            <person name="Getino M."/>
            <person name="Pursley I."/>
            <person name="Horton D.L."/>
            <person name="Alikhan N.F."/>
            <person name="Baker D."/>
            <person name="Gharbi K."/>
            <person name="Hall N."/>
            <person name="Watson M."/>
            <person name="Adriaenssens E.M."/>
            <person name="Foster-Nyarko E."/>
            <person name="Jarju S."/>
            <person name="Secka A."/>
            <person name="Antonio M."/>
            <person name="Oren A."/>
            <person name="Chaudhuri R.R."/>
            <person name="La Ragione R."/>
            <person name="Hildebrand F."/>
            <person name="Pallen M.J."/>
        </authorList>
    </citation>
    <scope>NUCLEOTIDE SEQUENCE</scope>
    <source>
        <strain evidence="1">10037</strain>
    </source>
</reference>